<dbReference type="InterPro" id="IPR057326">
    <property type="entry name" value="KR_dom"/>
</dbReference>
<comment type="subunit">
    <text evidence="2">Homotetramer.</text>
</comment>
<dbReference type="OrthoDB" id="1393670at2759"/>
<keyword evidence="4" id="KW-0560">Oxidoreductase</keyword>
<gene>
    <name evidence="6" type="ORF">CLODIP_2_CD00619</name>
</gene>
<evidence type="ECO:0000259" key="5">
    <source>
        <dbReference type="SMART" id="SM00822"/>
    </source>
</evidence>
<evidence type="ECO:0000313" key="7">
    <source>
        <dbReference type="Proteomes" id="UP000494165"/>
    </source>
</evidence>
<name>A0A8S1DFC9_9INSE</name>
<organism evidence="6 7">
    <name type="scientific">Cloeon dipterum</name>
    <dbReference type="NCBI Taxonomy" id="197152"/>
    <lineage>
        <taxon>Eukaryota</taxon>
        <taxon>Metazoa</taxon>
        <taxon>Ecdysozoa</taxon>
        <taxon>Arthropoda</taxon>
        <taxon>Hexapoda</taxon>
        <taxon>Insecta</taxon>
        <taxon>Pterygota</taxon>
        <taxon>Palaeoptera</taxon>
        <taxon>Ephemeroptera</taxon>
        <taxon>Pisciforma</taxon>
        <taxon>Baetidae</taxon>
        <taxon>Cloeon</taxon>
    </lineage>
</organism>
<keyword evidence="3" id="KW-0521">NADP</keyword>
<dbReference type="Gene3D" id="3.40.50.720">
    <property type="entry name" value="NAD(P)-binding Rossmann-like Domain"/>
    <property type="match status" value="1"/>
</dbReference>
<evidence type="ECO:0000256" key="1">
    <source>
        <dbReference type="ARBA" id="ARBA00006484"/>
    </source>
</evidence>
<evidence type="ECO:0000256" key="4">
    <source>
        <dbReference type="ARBA" id="ARBA00023002"/>
    </source>
</evidence>
<accession>A0A8S1DFC9</accession>
<dbReference type="InterPro" id="IPR036291">
    <property type="entry name" value="NAD(P)-bd_dom_sf"/>
</dbReference>
<dbReference type="SMART" id="SM00822">
    <property type="entry name" value="PKS_KR"/>
    <property type="match status" value="1"/>
</dbReference>
<sequence length="248" mass="26564">MTDNNFFKDKKVLVTGAGKGIGRATVRRLCQLGAHVVAVSRTQSDLDSLRDEFSGSVTSVCVDLADWTATRERLSEAAKGVHCLVNNAGVALLEPFMDVTEEHFDRSFGVNVKSVLNVSQIVAADMIARKEGGSIVNISSQASQRALAEHATYCSTKGALDMLSKVMALELGKHKIRVNCVNPTVVMTAMGRLGWSDPDKAGPMLSRIPIGRFAEEQDVVEAILFLLSDSAAMVHACILPVDGGFLAT</sequence>
<evidence type="ECO:0000256" key="3">
    <source>
        <dbReference type="ARBA" id="ARBA00022857"/>
    </source>
</evidence>
<evidence type="ECO:0000256" key="2">
    <source>
        <dbReference type="ARBA" id="ARBA00011881"/>
    </source>
</evidence>
<dbReference type="GO" id="GO:0006006">
    <property type="term" value="P:glucose metabolic process"/>
    <property type="evidence" value="ECO:0007669"/>
    <property type="project" value="TreeGrafter"/>
</dbReference>
<dbReference type="GO" id="GO:0005997">
    <property type="term" value="P:xylulose metabolic process"/>
    <property type="evidence" value="ECO:0007669"/>
    <property type="project" value="TreeGrafter"/>
</dbReference>
<dbReference type="InterPro" id="IPR020904">
    <property type="entry name" value="Sc_DH/Rdtase_CS"/>
</dbReference>
<dbReference type="SUPFAM" id="SSF51735">
    <property type="entry name" value="NAD(P)-binding Rossmann-fold domains"/>
    <property type="match status" value="1"/>
</dbReference>
<dbReference type="FunFam" id="3.40.50.720:FF:000214">
    <property type="entry name" value="L-xylulose reductase"/>
    <property type="match status" value="1"/>
</dbReference>
<dbReference type="GO" id="GO:0006629">
    <property type="term" value="P:lipid metabolic process"/>
    <property type="evidence" value="ECO:0007669"/>
    <property type="project" value="UniProtKB-ARBA"/>
</dbReference>
<protein>
    <recommendedName>
        <fullName evidence="5">Ketoreductase domain-containing protein</fullName>
    </recommendedName>
</protein>
<keyword evidence="7" id="KW-1185">Reference proteome</keyword>
<feature type="domain" description="Ketoreductase" evidence="5">
    <location>
        <begin position="10"/>
        <end position="198"/>
    </location>
</feature>
<comment type="caution">
    <text evidence="6">The sequence shown here is derived from an EMBL/GenBank/DDBJ whole genome shotgun (WGS) entry which is preliminary data.</text>
</comment>
<dbReference type="InterPro" id="IPR051737">
    <property type="entry name" value="L-xylulose/Carbonyl_redctase"/>
</dbReference>
<proteinExistence type="inferred from homology"/>
<dbReference type="PRINTS" id="PR00080">
    <property type="entry name" value="SDRFAMILY"/>
</dbReference>
<dbReference type="PRINTS" id="PR00081">
    <property type="entry name" value="GDHRDH"/>
</dbReference>
<dbReference type="PANTHER" id="PTHR44252">
    <property type="entry name" value="D-ERYTHRULOSE REDUCTASE"/>
    <property type="match status" value="1"/>
</dbReference>
<dbReference type="Pfam" id="PF13561">
    <property type="entry name" value="adh_short_C2"/>
    <property type="match status" value="1"/>
</dbReference>
<dbReference type="EMBL" id="CADEPI010000174">
    <property type="protein sequence ID" value="CAB3378896.1"/>
    <property type="molecule type" value="Genomic_DNA"/>
</dbReference>
<dbReference type="GO" id="GO:0004090">
    <property type="term" value="F:carbonyl reductase (NADPH) activity"/>
    <property type="evidence" value="ECO:0007669"/>
    <property type="project" value="TreeGrafter"/>
</dbReference>
<dbReference type="PROSITE" id="PS00061">
    <property type="entry name" value="ADH_SHORT"/>
    <property type="match status" value="1"/>
</dbReference>
<reference evidence="6 7" key="1">
    <citation type="submission" date="2020-04" db="EMBL/GenBank/DDBJ databases">
        <authorList>
            <person name="Alioto T."/>
            <person name="Alioto T."/>
            <person name="Gomez Garrido J."/>
        </authorList>
    </citation>
    <scope>NUCLEOTIDE SEQUENCE [LARGE SCALE GENOMIC DNA]</scope>
</reference>
<dbReference type="GO" id="GO:0050038">
    <property type="term" value="F:L-xylulose reductase (NADPH) activity"/>
    <property type="evidence" value="ECO:0007669"/>
    <property type="project" value="TreeGrafter"/>
</dbReference>
<dbReference type="PANTHER" id="PTHR44252:SF3">
    <property type="entry name" value="D-ERYTHRULOSE REDUCTASE-RELATED"/>
    <property type="match status" value="1"/>
</dbReference>
<comment type="similarity">
    <text evidence="1">Belongs to the short-chain dehydrogenases/reductases (SDR) family.</text>
</comment>
<dbReference type="InterPro" id="IPR002347">
    <property type="entry name" value="SDR_fam"/>
</dbReference>
<dbReference type="Proteomes" id="UP000494165">
    <property type="component" value="Unassembled WGS sequence"/>
</dbReference>
<dbReference type="AlphaFoldDB" id="A0A8S1DFC9"/>
<evidence type="ECO:0000313" key="6">
    <source>
        <dbReference type="EMBL" id="CAB3378896.1"/>
    </source>
</evidence>